<dbReference type="GO" id="GO:0022857">
    <property type="term" value="F:transmembrane transporter activity"/>
    <property type="evidence" value="ECO:0007669"/>
    <property type="project" value="InterPro"/>
</dbReference>
<feature type="transmembrane region" description="Helical" evidence="6">
    <location>
        <begin position="453"/>
        <end position="474"/>
    </location>
</feature>
<dbReference type="Proteomes" id="UP000298138">
    <property type="component" value="Unassembled WGS sequence"/>
</dbReference>
<feature type="transmembrane region" description="Helical" evidence="6">
    <location>
        <begin position="116"/>
        <end position="134"/>
    </location>
</feature>
<dbReference type="AlphaFoldDB" id="A0A4S2N6N1"/>
<comment type="subcellular location">
    <subcellularLocation>
        <location evidence="1">Membrane</location>
        <topology evidence="1">Multi-pass membrane protein</topology>
    </subcellularLocation>
</comment>
<feature type="transmembrane region" description="Helical" evidence="6">
    <location>
        <begin position="84"/>
        <end position="104"/>
    </location>
</feature>
<dbReference type="PROSITE" id="PS50850">
    <property type="entry name" value="MFS"/>
    <property type="match status" value="1"/>
</dbReference>
<dbReference type="Gene3D" id="1.20.1250.20">
    <property type="entry name" value="MFS general substrate transporter like domains"/>
    <property type="match status" value="1"/>
</dbReference>
<evidence type="ECO:0000256" key="2">
    <source>
        <dbReference type="ARBA" id="ARBA00008335"/>
    </source>
</evidence>
<keyword evidence="9" id="KW-1185">Reference proteome</keyword>
<evidence type="ECO:0000256" key="5">
    <source>
        <dbReference type="ARBA" id="ARBA00023136"/>
    </source>
</evidence>
<dbReference type="EMBL" id="ML220112">
    <property type="protein sequence ID" value="TGZ84940.1"/>
    <property type="molecule type" value="Genomic_DNA"/>
</dbReference>
<dbReference type="FunFam" id="1.20.1250.20:FF:000082">
    <property type="entry name" value="MFS multidrug transporter, putative"/>
    <property type="match status" value="1"/>
</dbReference>
<feature type="transmembrane region" description="Helical" evidence="6">
    <location>
        <begin position="423"/>
        <end position="441"/>
    </location>
</feature>
<gene>
    <name evidence="8" type="ORF">EX30DRAFT_325821</name>
</gene>
<reference evidence="8 9" key="1">
    <citation type="submission" date="2019-04" db="EMBL/GenBank/DDBJ databases">
        <title>Comparative genomics and transcriptomics to analyze fruiting body development in filamentous ascomycetes.</title>
        <authorList>
            <consortium name="DOE Joint Genome Institute"/>
            <person name="Lutkenhaus R."/>
            <person name="Traeger S."/>
            <person name="Breuer J."/>
            <person name="Kuo A."/>
            <person name="Lipzen A."/>
            <person name="Pangilinan J."/>
            <person name="Dilworth D."/>
            <person name="Sandor L."/>
            <person name="Poggeler S."/>
            <person name="Barry K."/>
            <person name="Grigoriev I.V."/>
            <person name="Nowrousian M."/>
        </authorList>
    </citation>
    <scope>NUCLEOTIDE SEQUENCE [LARGE SCALE GENOMIC DNA]</scope>
    <source>
        <strain evidence="8 9">CBS 389.68</strain>
    </source>
</reference>
<evidence type="ECO:0000256" key="6">
    <source>
        <dbReference type="SAM" id="Phobius"/>
    </source>
</evidence>
<dbReference type="SUPFAM" id="SSF103473">
    <property type="entry name" value="MFS general substrate transporter"/>
    <property type="match status" value="1"/>
</dbReference>
<proteinExistence type="inferred from homology"/>
<dbReference type="PANTHER" id="PTHR23502">
    <property type="entry name" value="MAJOR FACILITATOR SUPERFAMILY"/>
    <property type="match status" value="1"/>
</dbReference>
<comment type="similarity">
    <text evidence="2">Belongs to the major facilitator superfamily.</text>
</comment>
<evidence type="ECO:0000256" key="1">
    <source>
        <dbReference type="ARBA" id="ARBA00004141"/>
    </source>
</evidence>
<feature type="transmembrane region" description="Helical" evidence="6">
    <location>
        <begin position="205"/>
        <end position="225"/>
    </location>
</feature>
<keyword evidence="4 6" id="KW-1133">Transmembrane helix</keyword>
<dbReference type="InParanoid" id="A0A4S2N6N1"/>
<dbReference type="Pfam" id="PF07690">
    <property type="entry name" value="MFS_1"/>
    <property type="match status" value="1"/>
</dbReference>
<accession>A0A4S2N6N1</accession>
<keyword evidence="3 6" id="KW-0812">Transmembrane</keyword>
<dbReference type="PANTHER" id="PTHR23502:SF134">
    <property type="entry name" value="MAJOR FACILITATOR SUPERFAMILY (MFS) PROFILE DOMAIN-CONTAINING PROTEIN-RELATED"/>
    <property type="match status" value="1"/>
</dbReference>
<dbReference type="InterPro" id="IPR011701">
    <property type="entry name" value="MFS"/>
</dbReference>
<feature type="transmembrane region" description="Helical" evidence="6">
    <location>
        <begin position="388"/>
        <end position="411"/>
    </location>
</feature>
<organism evidence="8 9">
    <name type="scientific">Ascodesmis nigricans</name>
    <dbReference type="NCBI Taxonomy" id="341454"/>
    <lineage>
        <taxon>Eukaryota</taxon>
        <taxon>Fungi</taxon>
        <taxon>Dikarya</taxon>
        <taxon>Ascomycota</taxon>
        <taxon>Pezizomycotina</taxon>
        <taxon>Pezizomycetes</taxon>
        <taxon>Pezizales</taxon>
        <taxon>Ascodesmidaceae</taxon>
        <taxon>Ascodesmis</taxon>
    </lineage>
</organism>
<evidence type="ECO:0000313" key="8">
    <source>
        <dbReference type="EMBL" id="TGZ84940.1"/>
    </source>
</evidence>
<dbReference type="InterPro" id="IPR020846">
    <property type="entry name" value="MFS_dom"/>
</dbReference>
<dbReference type="GO" id="GO:0005886">
    <property type="term" value="C:plasma membrane"/>
    <property type="evidence" value="ECO:0007669"/>
    <property type="project" value="TreeGrafter"/>
</dbReference>
<evidence type="ECO:0000256" key="4">
    <source>
        <dbReference type="ARBA" id="ARBA00022989"/>
    </source>
</evidence>
<evidence type="ECO:0000259" key="7">
    <source>
        <dbReference type="PROSITE" id="PS50850"/>
    </source>
</evidence>
<protein>
    <submittedName>
        <fullName evidence="8">Putative MFS transporter</fullName>
    </submittedName>
</protein>
<evidence type="ECO:0000256" key="3">
    <source>
        <dbReference type="ARBA" id="ARBA00022692"/>
    </source>
</evidence>
<feature type="transmembrane region" description="Helical" evidence="6">
    <location>
        <begin position="287"/>
        <end position="316"/>
    </location>
</feature>
<feature type="domain" description="Major facilitator superfamily (MFS) profile" evidence="7">
    <location>
        <begin position="50"/>
        <end position="477"/>
    </location>
</feature>
<evidence type="ECO:0000313" key="9">
    <source>
        <dbReference type="Proteomes" id="UP000298138"/>
    </source>
</evidence>
<feature type="transmembrane region" description="Helical" evidence="6">
    <location>
        <begin position="322"/>
        <end position="341"/>
    </location>
</feature>
<dbReference type="STRING" id="341454.A0A4S2N6N1"/>
<feature type="transmembrane region" description="Helical" evidence="6">
    <location>
        <begin position="49"/>
        <end position="72"/>
    </location>
</feature>
<keyword evidence="5 6" id="KW-0472">Membrane</keyword>
<dbReference type="InterPro" id="IPR036259">
    <property type="entry name" value="MFS_trans_sf"/>
</dbReference>
<name>A0A4S2N6N1_9PEZI</name>
<dbReference type="OrthoDB" id="6770063at2759"/>
<feature type="transmembrane region" description="Helical" evidence="6">
    <location>
        <begin position="361"/>
        <end position="382"/>
    </location>
</feature>
<sequence length="490" mass="53250">MSDRKSEGGDDDTPQYQFEYIDWTTPLPDGFLPPPATDPFTWTPFQKNVALTVCCMSTLVAAAGAGAYTSGIPQMSEQWNIGRVPLMTGVSAFTGGFAIAPMALAPVSETYGRLPVFIVSHILYIITHLAMALCNNFPGMIMIRIFSGIASSTFSSISGGLISDIYHTQDRGFPMAVFSAIAVFGTGLGPLIGGLIVGSDLSWRWIHWVQLILCGVFLIPVFLTLKETRGSVLLSRRAKALNAFLNDHPDISNTRYKAHVDSARESLSILIRTSLTRPFLMLCTEPVVFLFSLWTAFAWGLLYLFLQGIPIVFTLYHSFTPLQLAAVFTAMCAGTIPAFILTTILDRHVPSRIRDSPDSRLFAASTLGLLLPAGIFMFFYTANLAPAIPGAAVGLVTIGVFTIYLAVFNYFCDCYHRYSSSALAAQSFCRNVLAAVFPPAVDGMYKALGKEGMGALLGGVAAGLGVVPWLLILWGKRIRERSAWVGKTEE</sequence>
<feature type="transmembrane region" description="Helical" evidence="6">
    <location>
        <begin position="176"/>
        <end position="199"/>
    </location>
</feature>